<evidence type="ECO:0000313" key="1">
    <source>
        <dbReference type="EMBL" id="CRZ05621.1"/>
    </source>
</evidence>
<name>A0A0H5QVJ4_9EUKA</name>
<organism evidence="1">
    <name type="scientific">Spongospora subterranea</name>
    <dbReference type="NCBI Taxonomy" id="70186"/>
    <lineage>
        <taxon>Eukaryota</taxon>
        <taxon>Sar</taxon>
        <taxon>Rhizaria</taxon>
        <taxon>Endomyxa</taxon>
        <taxon>Phytomyxea</taxon>
        <taxon>Plasmodiophorida</taxon>
        <taxon>Plasmodiophoridae</taxon>
        <taxon>Spongospora</taxon>
    </lineage>
</organism>
<protein>
    <submittedName>
        <fullName evidence="1">Uncharacterized protein</fullName>
    </submittedName>
</protein>
<dbReference type="AlphaFoldDB" id="A0A0H5QVJ4"/>
<reference evidence="1" key="1">
    <citation type="submission" date="2015-04" db="EMBL/GenBank/DDBJ databases">
        <title>The genome sequence of the plant pathogenic Rhizarian Plasmodiophora brassicae reveals insights in its biotrophic life cycle and the origin of chitin synthesis.</title>
        <authorList>
            <person name="Schwelm A."/>
            <person name="Fogelqvist J."/>
            <person name="Knaust A."/>
            <person name="Julke S."/>
            <person name="Lilja T."/>
            <person name="Dhandapani V."/>
            <person name="Bonilla-Rosso G."/>
            <person name="Karlsson M."/>
            <person name="Shevchenko A."/>
            <person name="Choi S.R."/>
            <person name="Kim H.G."/>
            <person name="Park J.Y."/>
            <person name="Lim Y.P."/>
            <person name="Ludwig-Muller J."/>
            <person name="Dixelius C."/>
        </authorList>
    </citation>
    <scope>NUCLEOTIDE SEQUENCE</scope>
    <source>
        <tissue evidence="1">Potato root galls</tissue>
    </source>
</reference>
<dbReference type="EMBL" id="HACM01005179">
    <property type="protein sequence ID" value="CRZ05621.1"/>
    <property type="molecule type" value="Transcribed_RNA"/>
</dbReference>
<proteinExistence type="predicted"/>
<accession>A0A0H5QVJ4</accession>
<sequence>MLGPPNEFNYKAYRRQVLATVTEEAVAIVAFLSRSSSKYLVKVQEAMQHLYGRSWAIISVCDTRWNSLQMCIASLLRARTAFRSMAIDEVDLPNALLPLTDPFFWSNLVKVEALIRPICSMFWRERRRHSRMCCIQLQSFIRTL</sequence>